<evidence type="ECO:0000313" key="2">
    <source>
        <dbReference type="Proteomes" id="UP000317178"/>
    </source>
</evidence>
<accession>A0A518CT32</accession>
<dbReference type="AlphaFoldDB" id="A0A518CT32"/>
<organism evidence="1 2">
    <name type="scientific">Polystyrenella longa</name>
    <dbReference type="NCBI Taxonomy" id="2528007"/>
    <lineage>
        <taxon>Bacteria</taxon>
        <taxon>Pseudomonadati</taxon>
        <taxon>Planctomycetota</taxon>
        <taxon>Planctomycetia</taxon>
        <taxon>Planctomycetales</taxon>
        <taxon>Planctomycetaceae</taxon>
        <taxon>Polystyrenella</taxon>
    </lineage>
</organism>
<dbReference type="RefSeq" id="WP_197440327.1">
    <property type="nucleotide sequence ID" value="NZ_CP036281.1"/>
</dbReference>
<dbReference type="Proteomes" id="UP000317178">
    <property type="component" value="Chromosome"/>
</dbReference>
<proteinExistence type="predicted"/>
<evidence type="ECO:0000313" key="1">
    <source>
        <dbReference type="EMBL" id="QDU82388.1"/>
    </source>
</evidence>
<keyword evidence="2" id="KW-1185">Reference proteome</keyword>
<sequence>MSGKNCNKNECDETISSSSKRVFADPWKKSLFGLLILPGALLMTGCDVDVRDEGELPDIDVEATEGRMPDVDVRGPDVDVGTKEKTITVPDIDVDIPEENENEVDAKNDGE</sequence>
<gene>
    <name evidence="1" type="ORF">Pla110_41430</name>
</gene>
<name>A0A518CT32_9PLAN</name>
<dbReference type="KEGG" id="plon:Pla110_41430"/>
<protein>
    <submittedName>
        <fullName evidence="1">Uncharacterized protein</fullName>
    </submittedName>
</protein>
<reference evidence="1 2" key="1">
    <citation type="submission" date="2019-02" db="EMBL/GenBank/DDBJ databases">
        <title>Deep-cultivation of Planctomycetes and their phenomic and genomic characterization uncovers novel biology.</title>
        <authorList>
            <person name="Wiegand S."/>
            <person name="Jogler M."/>
            <person name="Boedeker C."/>
            <person name="Pinto D."/>
            <person name="Vollmers J."/>
            <person name="Rivas-Marin E."/>
            <person name="Kohn T."/>
            <person name="Peeters S.H."/>
            <person name="Heuer A."/>
            <person name="Rast P."/>
            <person name="Oberbeckmann S."/>
            <person name="Bunk B."/>
            <person name="Jeske O."/>
            <person name="Meyerdierks A."/>
            <person name="Storesund J.E."/>
            <person name="Kallscheuer N."/>
            <person name="Luecker S."/>
            <person name="Lage O.M."/>
            <person name="Pohl T."/>
            <person name="Merkel B.J."/>
            <person name="Hornburger P."/>
            <person name="Mueller R.-W."/>
            <person name="Bruemmer F."/>
            <person name="Labrenz M."/>
            <person name="Spormann A.M."/>
            <person name="Op den Camp H."/>
            <person name="Overmann J."/>
            <person name="Amann R."/>
            <person name="Jetten M.S.M."/>
            <person name="Mascher T."/>
            <person name="Medema M.H."/>
            <person name="Devos D.P."/>
            <person name="Kaster A.-K."/>
            <person name="Ovreas L."/>
            <person name="Rohde M."/>
            <person name="Galperin M.Y."/>
            <person name="Jogler C."/>
        </authorList>
    </citation>
    <scope>NUCLEOTIDE SEQUENCE [LARGE SCALE GENOMIC DNA]</scope>
    <source>
        <strain evidence="1 2">Pla110</strain>
    </source>
</reference>
<dbReference type="EMBL" id="CP036281">
    <property type="protein sequence ID" value="QDU82388.1"/>
    <property type="molecule type" value="Genomic_DNA"/>
</dbReference>